<feature type="transmembrane region" description="Helical" evidence="7">
    <location>
        <begin position="205"/>
        <end position="228"/>
    </location>
</feature>
<dbReference type="InterPro" id="IPR049326">
    <property type="entry name" value="Rhodopsin_dom_fungi"/>
</dbReference>
<dbReference type="EMBL" id="MU005576">
    <property type="protein sequence ID" value="KAF2686747.1"/>
    <property type="molecule type" value="Genomic_DNA"/>
</dbReference>
<name>A0A6G1J885_9PLEO</name>
<feature type="transmembrane region" description="Helical" evidence="7">
    <location>
        <begin position="50"/>
        <end position="69"/>
    </location>
</feature>
<feature type="transmembrane region" description="Helical" evidence="7">
    <location>
        <begin position="94"/>
        <end position="116"/>
    </location>
</feature>
<keyword evidence="4 7" id="KW-0472">Membrane</keyword>
<sequence>MSSNEAALEAESQTALIYSLCITLVTISTLSVGLRLYTRTRILKIVGSDDFAIVVAQILAIAVSIATILEAKWGLGRHTQFVSEESMIRQLRCLYSVVLIYNPAQIITKISFLIHYRRLFPGPRTQQVCFWLLIFIVFWGVVQEFILAFGCIPLSLIIPSMTGKCLYTLPIWYTTSSMNIVTDFAIFIVPIPSVLELQMQTRKKVLLCGLFGLGFLQVTCIISVIRLFTLYHSVKTTDPSWDNAPTAYWTIIELNCGILCACLPTLRPLLAKSLPRFGTTWSGSRSNTGVSHNLSTRQRKSRAGAKDGIYVQTEVELHSTTELRTHASGSSEET</sequence>
<dbReference type="Proteomes" id="UP000799291">
    <property type="component" value="Unassembled WGS sequence"/>
</dbReference>
<dbReference type="PANTHER" id="PTHR33048:SF47">
    <property type="entry name" value="INTEGRAL MEMBRANE PROTEIN-RELATED"/>
    <property type="match status" value="1"/>
</dbReference>
<gene>
    <name evidence="9" type="ORF">K458DRAFT_476511</name>
</gene>
<evidence type="ECO:0000256" key="5">
    <source>
        <dbReference type="ARBA" id="ARBA00038359"/>
    </source>
</evidence>
<feature type="transmembrane region" description="Helical" evidence="7">
    <location>
        <begin position="248"/>
        <end position="266"/>
    </location>
</feature>
<protein>
    <recommendedName>
        <fullName evidence="8">Rhodopsin domain-containing protein</fullName>
    </recommendedName>
</protein>
<feature type="domain" description="Rhodopsin" evidence="8">
    <location>
        <begin position="34"/>
        <end position="271"/>
    </location>
</feature>
<dbReference type="GO" id="GO:0016020">
    <property type="term" value="C:membrane"/>
    <property type="evidence" value="ECO:0007669"/>
    <property type="project" value="UniProtKB-SubCell"/>
</dbReference>
<feature type="region of interest" description="Disordered" evidence="6">
    <location>
        <begin position="282"/>
        <end position="305"/>
    </location>
</feature>
<comment type="similarity">
    <text evidence="5">Belongs to the SAT4 family.</text>
</comment>
<evidence type="ECO:0000256" key="7">
    <source>
        <dbReference type="SAM" id="Phobius"/>
    </source>
</evidence>
<evidence type="ECO:0000256" key="6">
    <source>
        <dbReference type="SAM" id="MobiDB-lite"/>
    </source>
</evidence>
<evidence type="ECO:0000259" key="8">
    <source>
        <dbReference type="Pfam" id="PF20684"/>
    </source>
</evidence>
<feature type="transmembrane region" description="Helical" evidence="7">
    <location>
        <begin position="128"/>
        <end position="158"/>
    </location>
</feature>
<evidence type="ECO:0000256" key="1">
    <source>
        <dbReference type="ARBA" id="ARBA00004141"/>
    </source>
</evidence>
<evidence type="ECO:0000256" key="4">
    <source>
        <dbReference type="ARBA" id="ARBA00023136"/>
    </source>
</evidence>
<feature type="non-terminal residue" evidence="9">
    <location>
        <position position="1"/>
    </location>
</feature>
<feature type="compositionally biased region" description="Polar residues" evidence="6">
    <location>
        <begin position="282"/>
        <end position="296"/>
    </location>
</feature>
<evidence type="ECO:0000313" key="10">
    <source>
        <dbReference type="Proteomes" id="UP000799291"/>
    </source>
</evidence>
<comment type="subcellular location">
    <subcellularLocation>
        <location evidence="1">Membrane</location>
        <topology evidence="1">Multi-pass membrane protein</topology>
    </subcellularLocation>
</comment>
<organism evidence="9 10">
    <name type="scientific">Lentithecium fluviatile CBS 122367</name>
    <dbReference type="NCBI Taxonomy" id="1168545"/>
    <lineage>
        <taxon>Eukaryota</taxon>
        <taxon>Fungi</taxon>
        <taxon>Dikarya</taxon>
        <taxon>Ascomycota</taxon>
        <taxon>Pezizomycotina</taxon>
        <taxon>Dothideomycetes</taxon>
        <taxon>Pleosporomycetidae</taxon>
        <taxon>Pleosporales</taxon>
        <taxon>Massarineae</taxon>
        <taxon>Lentitheciaceae</taxon>
        <taxon>Lentithecium</taxon>
    </lineage>
</organism>
<dbReference type="InterPro" id="IPR052337">
    <property type="entry name" value="SAT4-like"/>
</dbReference>
<feature type="transmembrane region" description="Helical" evidence="7">
    <location>
        <begin position="170"/>
        <end position="193"/>
    </location>
</feature>
<dbReference type="OrthoDB" id="444631at2759"/>
<accession>A0A6G1J885</accession>
<evidence type="ECO:0000313" key="9">
    <source>
        <dbReference type="EMBL" id="KAF2686747.1"/>
    </source>
</evidence>
<evidence type="ECO:0000256" key="2">
    <source>
        <dbReference type="ARBA" id="ARBA00022692"/>
    </source>
</evidence>
<keyword evidence="2 7" id="KW-0812">Transmembrane</keyword>
<dbReference type="AlphaFoldDB" id="A0A6G1J885"/>
<evidence type="ECO:0000256" key="3">
    <source>
        <dbReference type="ARBA" id="ARBA00022989"/>
    </source>
</evidence>
<dbReference type="Pfam" id="PF20684">
    <property type="entry name" value="Fung_rhodopsin"/>
    <property type="match status" value="1"/>
</dbReference>
<feature type="transmembrane region" description="Helical" evidence="7">
    <location>
        <begin position="15"/>
        <end position="38"/>
    </location>
</feature>
<dbReference type="PANTHER" id="PTHR33048">
    <property type="entry name" value="PTH11-LIKE INTEGRAL MEMBRANE PROTEIN (AFU_ORTHOLOGUE AFUA_5G11245)"/>
    <property type="match status" value="1"/>
</dbReference>
<keyword evidence="10" id="KW-1185">Reference proteome</keyword>
<proteinExistence type="inferred from homology"/>
<reference evidence="9" key="1">
    <citation type="journal article" date="2020" name="Stud. Mycol.">
        <title>101 Dothideomycetes genomes: a test case for predicting lifestyles and emergence of pathogens.</title>
        <authorList>
            <person name="Haridas S."/>
            <person name="Albert R."/>
            <person name="Binder M."/>
            <person name="Bloem J."/>
            <person name="Labutti K."/>
            <person name="Salamov A."/>
            <person name="Andreopoulos B."/>
            <person name="Baker S."/>
            <person name="Barry K."/>
            <person name="Bills G."/>
            <person name="Bluhm B."/>
            <person name="Cannon C."/>
            <person name="Castanera R."/>
            <person name="Culley D."/>
            <person name="Daum C."/>
            <person name="Ezra D."/>
            <person name="Gonzalez J."/>
            <person name="Henrissat B."/>
            <person name="Kuo A."/>
            <person name="Liang C."/>
            <person name="Lipzen A."/>
            <person name="Lutzoni F."/>
            <person name="Magnuson J."/>
            <person name="Mondo S."/>
            <person name="Nolan M."/>
            <person name="Ohm R."/>
            <person name="Pangilinan J."/>
            <person name="Park H.-J."/>
            <person name="Ramirez L."/>
            <person name="Alfaro M."/>
            <person name="Sun H."/>
            <person name="Tritt A."/>
            <person name="Yoshinaga Y."/>
            <person name="Zwiers L.-H."/>
            <person name="Turgeon B."/>
            <person name="Goodwin S."/>
            <person name="Spatafora J."/>
            <person name="Crous P."/>
            <person name="Grigoriev I."/>
        </authorList>
    </citation>
    <scope>NUCLEOTIDE SEQUENCE</scope>
    <source>
        <strain evidence="9">CBS 122367</strain>
    </source>
</reference>
<keyword evidence="3 7" id="KW-1133">Transmembrane helix</keyword>